<evidence type="ECO:0000259" key="13">
    <source>
        <dbReference type="Pfam" id="PF00361"/>
    </source>
</evidence>
<keyword evidence="4" id="KW-0934">Plastid</keyword>
<evidence type="ECO:0000256" key="9">
    <source>
        <dbReference type="ARBA" id="ARBA00023136"/>
    </source>
</evidence>
<feature type="transmembrane region" description="Helical" evidence="12">
    <location>
        <begin position="426"/>
        <end position="443"/>
    </location>
</feature>
<geneLocation type="mitochondrion" evidence="14"/>
<keyword evidence="9 12" id="KW-0472">Membrane</keyword>
<evidence type="ECO:0000256" key="6">
    <source>
        <dbReference type="ARBA" id="ARBA00022967"/>
    </source>
</evidence>
<evidence type="ECO:0000256" key="4">
    <source>
        <dbReference type="ARBA" id="ARBA00022640"/>
    </source>
</evidence>
<evidence type="ECO:0000256" key="1">
    <source>
        <dbReference type="ARBA" id="ARBA00004141"/>
    </source>
</evidence>
<dbReference type="InterPro" id="IPR010096">
    <property type="entry name" value="NADH-Q_OxRdtase_suN/2"/>
</dbReference>
<feature type="transmembrane region" description="Helical" evidence="12">
    <location>
        <begin position="346"/>
        <end position="365"/>
    </location>
</feature>
<feature type="transmembrane region" description="Helical" evidence="12">
    <location>
        <begin position="371"/>
        <end position="400"/>
    </location>
</feature>
<feature type="transmembrane region" description="Helical" evidence="12">
    <location>
        <begin position="12"/>
        <end position="31"/>
    </location>
</feature>
<feature type="domain" description="NADH:quinone oxidoreductase/Mrp antiporter transmembrane" evidence="13">
    <location>
        <begin position="154"/>
        <end position="396"/>
    </location>
</feature>
<comment type="subcellular location">
    <subcellularLocation>
        <location evidence="1">Membrane</location>
        <topology evidence="1">Multi-pass membrane protein</topology>
    </subcellularLocation>
    <subcellularLocation>
        <location evidence="2">Plastid</location>
        <location evidence="2">Chloroplast thylakoid membrane</location>
    </subcellularLocation>
</comment>
<dbReference type="AlphaFoldDB" id="A0A0M4K453"/>
<dbReference type="Pfam" id="PF00361">
    <property type="entry name" value="Proton_antipo_M"/>
    <property type="match status" value="1"/>
</dbReference>
<dbReference type="GO" id="GO:0042773">
    <property type="term" value="P:ATP synthesis coupled electron transport"/>
    <property type="evidence" value="ECO:0007669"/>
    <property type="project" value="InterPro"/>
</dbReference>
<proteinExistence type="predicted"/>
<reference evidence="14" key="1">
    <citation type="submission" date="2015-05" db="EMBL/GenBank/DDBJ databases">
        <title>The complete mitochondrial genome sequence of Sua-type cytoplasmic male sterility of tobacco (Nicotiana tabacum).</title>
        <authorList>
            <person name="Li F."/>
            <person name="Yang A."/>
            <person name="Lv J."/>
            <person name="Gong D."/>
            <person name="Sun Y."/>
        </authorList>
    </citation>
    <scope>NUCLEOTIDE SEQUENCE</scope>
</reference>
<dbReference type="PANTHER" id="PTHR22773">
    <property type="entry name" value="NADH DEHYDROGENASE"/>
    <property type="match status" value="1"/>
</dbReference>
<accession>A0A0M4K453</accession>
<organism evidence="14">
    <name type="scientific">Nicotiana tabacum</name>
    <name type="common">Common tobacco</name>
    <dbReference type="NCBI Taxonomy" id="4097"/>
    <lineage>
        <taxon>Eukaryota</taxon>
        <taxon>Viridiplantae</taxon>
        <taxon>Streptophyta</taxon>
        <taxon>Embryophyta</taxon>
        <taxon>Tracheophyta</taxon>
        <taxon>Spermatophyta</taxon>
        <taxon>Magnoliopsida</taxon>
        <taxon>eudicotyledons</taxon>
        <taxon>Gunneridae</taxon>
        <taxon>Pentapetalae</taxon>
        <taxon>asterids</taxon>
        <taxon>lamiids</taxon>
        <taxon>Solanales</taxon>
        <taxon>Solanaceae</taxon>
        <taxon>Nicotianoideae</taxon>
        <taxon>Nicotianeae</taxon>
        <taxon>Nicotiana</taxon>
    </lineage>
</organism>
<evidence type="ECO:0000256" key="5">
    <source>
        <dbReference type="ARBA" id="ARBA00022692"/>
    </source>
</evidence>
<feature type="transmembrane region" description="Helical" evidence="12">
    <location>
        <begin position="305"/>
        <end position="326"/>
    </location>
</feature>
<feature type="transmembrane region" description="Helical" evidence="12">
    <location>
        <begin position="253"/>
        <end position="271"/>
    </location>
</feature>
<keyword evidence="3" id="KW-0813">Transport</keyword>
<protein>
    <submittedName>
        <fullName evidence="14">NADH dehydrogenase subunit 2</fullName>
    </submittedName>
</protein>
<dbReference type="GO" id="GO:0009535">
    <property type="term" value="C:chloroplast thylakoid membrane"/>
    <property type="evidence" value="ECO:0007669"/>
    <property type="project" value="UniProtKB-SubCell"/>
</dbReference>
<evidence type="ECO:0000256" key="12">
    <source>
        <dbReference type="SAM" id="Phobius"/>
    </source>
</evidence>
<sequence>MFNLFLAVSPEIFIINATFILLIHGVVFSTSKKYDYPPLVSNVGWLGLLSVLITLLLLAAGAPLLTIAHLFWNNLFRRDNFTYFCQILLLLSTAGTISMCFNSFEQERFDAFESIVLIPLPTRGMLFMISAYDSIAMYLAIEPQSLCFYVIAVCSMIYGSTGATHFDQLAKILTGYEITGARSSGIFMGILFIAVGSLFKITAVPFHMWAPDIYEGSPTPVTAFLSIAPKISISANISRVSIYGSYGATLQQIFFFCSIASMILGALAAMAQTKVKRLLAHSSIGHVGYIRTGFSCGTIEGIQSLLIGIFIYASMTIDAFAIVLALRQTRVKYIADLGALAKTNPILAITFSITMFSYAGIPPLAGFCSKFYLFFAALGCGAYFLAPVGVVTSVIGRFYYIRLAKRMFFDTPRTWILYEPMDRDKSLLLAMTSSFITSFFPYPSPLFSVTHQMALSSYL</sequence>
<keyword evidence="8" id="KW-0520">NAD</keyword>
<dbReference type="InterPro" id="IPR001750">
    <property type="entry name" value="ND/Mrp_TM"/>
</dbReference>
<dbReference type="GO" id="GO:0008137">
    <property type="term" value="F:NADH dehydrogenase (ubiquinone) activity"/>
    <property type="evidence" value="ECO:0007669"/>
    <property type="project" value="InterPro"/>
</dbReference>
<reference evidence="15" key="2">
    <citation type="submission" date="2019-11" db="EMBL/GenBank/DDBJ databases">
        <authorList>
            <person name="Zhou W."/>
            <person name="Wang R."/>
            <person name="Cai X."/>
            <person name="Fan Y."/>
        </authorList>
    </citation>
    <scope>NUCLEOTIDE SEQUENCE</scope>
    <source>
        <strain evidence="15">Zhongyan90 maintainer line</strain>
        <tissue evidence="15">Bud</tissue>
    </source>
</reference>
<feature type="transmembrane region" description="Helical" evidence="12">
    <location>
        <begin position="43"/>
        <end position="71"/>
    </location>
</feature>
<keyword evidence="14" id="KW-0496">Mitochondrion</keyword>
<feature type="transmembrane region" description="Helical" evidence="12">
    <location>
        <begin position="146"/>
        <end position="166"/>
    </location>
</feature>
<gene>
    <name evidence="14" type="primary">nad2</name>
</gene>
<evidence type="ECO:0000256" key="8">
    <source>
        <dbReference type="ARBA" id="ARBA00023027"/>
    </source>
</evidence>
<evidence type="ECO:0000256" key="11">
    <source>
        <dbReference type="ARBA" id="ARBA00048026"/>
    </source>
</evidence>
<evidence type="ECO:0000256" key="7">
    <source>
        <dbReference type="ARBA" id="ARBA00022989"/>
    </source>
</evidence>
<comment type="catalytic activity">
    <reaction evidence="10">
        <text>a plastoquinone + NADPH + (n+1) H(+)(in) = a plastoquinol + NADP(+) + n H(+)(out)</text>
        <dbReference type="Rhea" id="RHEA:42612"/>
        <dbReference type="Rhea" id="RHEA-COMP:9561"/>
        <dbReference type="Rhea" id="RHEA-COMP:9562"/>
        <dbReference type="ChEBI" id="CHEBI:15378"/>
        <dbReference type="ChEBI" id="CHEBI:17757"/>
        <dbReference type="ChEBI" id="CHEBI:57783"/>
        <dbReference type="ChEBI" id="CHEBI:58349"/>
        <dbReference type="ChEBI" id="CHEBI:62192"/>
    </reaction>
</comment>
<name>A0A0M4K453_TOBAC</name>
<dbReference type="EMBL" id="MN651323">
    <property type="protein sequence ID" value="QGW55236.1"/>
    <property type="molecule type" value="Genomic_DNA"/>
</dbReference>
<feature type="transmembrane region" description="Helical" evidence="12">
    <location>
        <begin position="186"/>
        <end position="206"/>
    </location>
</feature>
<comment type="catalytic activity">
    <reaction evidence="11">
        <text>a plastoquinone + NADH + (n+1) H(+)(in) = a plastoquinol + NAD(+) + n H(+)(out)</text>
        <dbReference type="Rhea" id="RHEA:42608"/>
        <dbReference type="Rhea" id="RHEA-COMP:9561"/>
        <dbReference type="Rhea" id="RHEA-COMP:9562"/>
        <dbReference type="ChEBI" id="CHEBI:15378"/>
        <dbReference type="ChEBI" id="CHEBI:17757"/>
        <dbReference type="ChEBI" id="CHEBI:57540"/>
        <dbReference type="ChEBI" id="CHEBI:57945"/>
        <dbReference type="ChEBI" id="CHEBI:62192"/>
    </reaction>
</comment>
<evidence type="ECO:0000313" key="14">
    <source>
        <dbReference type="EMBL" id="ALD61790.1"/>
    </source>
</evidence>
<feature type="transmembrane region" description="Helical" evidence="12">
    <location>
        <begin position="83"/>
        <end position="104"/>
    </location>
</feature>
<keyword evidence="6" id="KW-1278">Translocase</keyword>
<dbReference type="EMBL" id="KR780036">
    <property type="protein sequence ID" value="ALD61790.1"/>
    <property type="molecule type" value="Genomic_DNA"/>
</dbReference>
<evidence type="ECO:0000256" key="10">
    <source>
        <dbReference type="ARBA" id="ARBA00047726"/>
    </source>
</evidence>
<keyword evidence="5 12" id="KW-0812">Transmembrane</keyword>
<keyword evidence="7 12" id="KW-1133">Transmembrane helix</keyword>
<evidence type="ECO:0000256" key="2">
    <source>
        <dbReference type="ARBA" id="ARBA00004334"/>
    </source>
</evidence>
<evidence type="ECO:0000256" key="3">
    <source>
        <dbReference type="ARBA" id="ARBA00022448"/>
    </source>
</evidence>
<dbReference type="NCBIfam" id="TIGR01770">
    <property type="entry name" value="NDH_I_N"/>
    <property type="match status" value="1"/>
</dbReference>
<evidence type="ECO:0000313" key="15">
    <source>
        <dbReference type="EMBL" id="QGW55236.1"/>
    </source>
</evidence>